<dbReference type="Proteomes" id="UP001351900">
    <property type="component" value="Unassembled WGS sequence"/>
</dbReference>
<dbReference type="Pfam" id="PF09348">
    <property type="entry name" value="DUF1990"/>
    <property type="match status" value="1"/>
</dbReference>
<dbReference type="SUPFAM" id="SSF55961">
    <property type="entry name" value="Bet v1-like"/>
    <property type="match status" value="1"/>
</dbReference>
<dbReference type="PANTHER" id="PTHR34202:SF1">
    <property type="entry name" value="UPF0548 PROTEIN"/>
    <property type="match status" value="1"/>
</dbReference>
<evidence type="ECO:0000313" key="2">
    <source>
        <dbReference type="EMBL" id="MEF2256054.1"/>
    </source>
</evidence>
<proteinExistence type="predicted"/>
<feature type="domain" description="DUF1990" evidence="1">
    <location>
        <begin position="165"/>
        <end position="306"/>
    </location>
</feature>
<evidence type="ECO:0000259" key="1">
    <source>
        <dbReference type="Pfam" id="PF09348"/>
    </source>
</evidence>
<protein>
    <submittedName>
        <fullName evidence="2">DUF1990 family protein</fullName>
    </submittedName>
</protein>
<evidence type="ECO:0000313" key="3">
    <source>
        <dbReference type="Proteomes" id="UP001351900"/>
    </source>
</evidence>
<sequence length="308" mass="34826">MASRFVVRTRAAVVAEELFDVSLDIDAHVASMERSGERAISGVLSGHIGLGQEVTWRARHFGVWFTMTSRITALDRPTRFVDEQVRGPFRSFRHEHRFDDVTGVTIMTDTIDLVSPLFGILAERAVLVPYLRRLIRLRNAHLLDRLGLGPTTDPGAAAWEPGESSPYRAFESATHLGRGEAVWEFASREVLRWGVKTRSGFRVPDPREVIPGERLQITARLGPVSVREPVEVRHVIREPDRVGFSYVALPGHPVRGEEAFIVYREGQAVYLSIRSLTAPASRGIWRFAYPVLRVAQLIARRRYQRALR</sequence>
<dbReference type="EMBL" id="JAZHOV010000007">
    <property type="protein sequence ID" value="MEF2256054.1"/>
    <property type="molecule type" value="Genomic_DNA"/>
</dbReference>
<dbReference type="RefSeq" id="WP_331792171.1">
    <property type="nucleotide sequence ID" value="NZ_BAAAUO010000012.1"/>
</dbReference>
<dbReference type="InterPro" id="IPR023393">
    <property type="entry name" value="START-like_dom_sf"/>
</dbReference>
<comment type="caution">
    <text evidence="2">The sequence shown here is derived from an EMBL/GenBank/DDBJ whole genome shotgun (WGS) entry which is preliminary data.</text>
</comment>
<name>A0ABU7V8P3_9MICO</name>
<dbReference type="Gene3D" id="3.30.530.20">
    <property type="match status" value="1"/>
</dbReference>
<accession>A0ABU7V8P3</accession>
<dbReference type="InterPro" id="IPR018960">
    <property type="entry name" value="DUF1990"/>
</dbReference>
<reference evidence="2 3" key="1">
    <citation type="submission" date="2024-01" db="EMBL/GenBank/DDBJ databases">
        <title>the genome sequence of strain Microbacterium schleiferi NBRC 15075.</title>
        <authorList>
            <person name="Ding Y."/>
            <person name="Zhang G."/>
        </authorList>
    </citation>
    <scope>NUCLEOTIDE SEQUENCE [LARGE SCALE GENOMIC DNA]</scope>
    <source>
        <strain evidence="2 3">NBRC 15075</strain>
    </source>
</reference>
<organism evidence="2 3">
    <name type="scientific">Microbacterium schleiferi</name>
    <dbReference type="NCBI Taxonomy" id="69362"/>
    <lineage>
        <taxon>Bacteria</taxon>
        <taxon>Bacillati</taxon>
        <taxon>Actinomycetota</taxon>
        <taxon>Actinomycetes</taxon>
        <taxon>Micrococcales</taxon>
        <taxon>Microbacteriaceae</taxon>
        <taxon>Microbacterium</taxon>
    </lineage>
</organism>
<dbReference type="CDD" id="cd07820">
    <property type="entry name" value="SRPBCC_3"/>
    <property type="match status" value="1"/>
</dbReference>
<gene>
    <name evidence="2" type="ORF">V2V91_13065</name>
</gene>
<dbReference type="PANTHER" id="PTHR34202">
    <property type="entry name" value="UPF0548 PROTEIN"/>
    <property type="match status" value="1"/>
</dbReference>
<keyword evidence="3" id="KW-1185">Reference proteome</keyword>